<dbReference type="EMBL" id="VEPZ02001332">
    <property type="protein sequence ID" value="KAE8678555.1"/>
    <property type="molecule type" value="Genomic_DNA"/>
</dbReference>
<organism evidence="1 2">
    <name type="scientific">Hibiscus syriacus</name>
    <name type="common">Rose of Sharon</name>
    <dbReference type="NCBI Taxonomy" id="106335"/>
    <lineage>
        <taxon>Eukaryota</taxon>
        <taxon>Viridiplantae</taxon>
        <taxon>Streptophyta</taxon>
        <taxon>Embryophyta</taxon>
        <taxon>Tracheophyta</taxon>
        <taxon>Spermatophyta</taxon>
        <taxon>Magnoliopsida</taxon>
        <taxon>eudicotyledons</taxon>
        <taxon>Gunneridae</taxon>
        <taxon>Pentapetalae</taxon>
        <taxon>rosids</taxon>
        <taxon>malvids</taxon>
        <taxon>Malvales</taxon>
        <taxon>Malvaceae</taxon>
        <taxon>Malvoideae</taxon>
        <taxon>Hibiscus</taxon>
    </lineage>
</organism>
<comment type="caution">
    <text evidence="1">The sequence shown here is derived from an EMBL/GenBank/DDBJ whole genome shotgun (WGS) entry which is preliminary data.</text>
</comment>
<dbReference type="Proteomes" id="UP000436088">
    <property type="component" value="Unassembled WGS sequence"/>
</dbReference>
<dbReference type="AlphaFoldDB" id="A0A6A2Y8Y2"/>
<sequence>MRLRIAYIREQKWRIQAKNGESKASITPCSLLALPGAGTHKTHAQTSRASQQCRFPSHLHQHPHIHHRLLPSIDTNAFHRRFPNFHFLSVPDDLPPLHLRNFLDIFPSIRSAIVAALRQLLVSDLNRTTTCIIAGGIMSSSAVTAGDEFGIPVLTFRTFSACYTWTYFHLSKFVEEGEVPLQGTDMDKLLTCTPGLENALRR</sequence>
<name>A0A6A2Y8Y2_HIBSY</name>
<gene>
    <name evidence="1" type="ORF">F3Y22_tig00111403pilonHSYRG00033</name>
</gene>
<protein>
    <submittedName>
        <fullName evidence="1">Uncharacterized protein</fullName>
    </submittedName>
</protein>
<dbReference type="Gene3D" id="3.40.50.2000">
    <property type="entry name" value="Glycogen Phosphorylase B"/>
    <property type="match status" value="1"/>
</dbReference>
<keyword evidence="2" id="KW-1185">Reference proteome</keyword>
<evidence type="ECO:0000313" key="1">
    <source>
        <dbReference type="EMBL" id="KAE8678555.1"/>
    </source>
</evidence>
<reference evidence="1" key="1">
    <citation type="submission" date="2019-09" db="EMBL/GenBank/DDBJ databases">
        <title>Draft genome information of white flower Hibiscus syriacus.</title>
        <authorList>
            <person name="Kim Y.-M."/>
        </authorList>
    </citation>
    <scope>NUCLEOTIDE SEQUENCE [LARGE SCALE GENOMIC DNA]</scope>
    <source>
        <strain evidence="1">YM2019G1</strain>
    </source>
</reference>
<accession>A0A6A2Y8Y2</accession>
<proteinExistence type="predicted"/>
<evidence type="ECO:0000313" key="2">
    <source>
        <dbReference type="Proteomes" id="UP000436088"/>
    </source>
</evidence>
<dbReference type="SUPFAM" id="SSF53756">
    <property type="entry name" value="UDP-Glycosyltransferase/glycogen phosphorylase"/>
    <property type="match status" value="1"/>
</dbReference>